<reference evidence="2 3" key="1">
    <citation type="submission" date="2010-10" db="EMBL/GenBank/DDBJ databases">
        <title>The Genome Sequence of Bacteroides eggerthii strain 1_2_48FAA.</title>
        <authorList>
            <consortium name="The Broad Institute Genome Sequencing Platform"/>
            <person name="Ward D."/>
            <person name="Earl A."/>
            <person name="Feldgarden M."/>
            <person name="Young S.K."/>
            <person name="Gargeya S."/>
            <person name="Zeng Q."/>
            <person name="Alvarado L."/>
            <person name="Berlin A."/>
            <person name="Bochicchio J."/>
            <person name="Chapman S.B."/>
            <person name="Chen Z."/>
            <person name="Freedman E."/>
            <person name="Gellesch M."/>
            <person name="Goldberg J."/>
            <person name="Griggs A."/>
            <person name="Gujja S."/>
            <person name="Heilman E."/>
            <person name="Heiman D."/>
            <person name="Howarth C."/>
            <person name="Mehta T."/>
            <person name="Neiman D."/>
            <person name="Pearson M."/>
            <person name="Roberts A."/>
            <person name="Saif S."/>
            <person name="Shea T."/>
            <person name="Shenoy N."/>
            <person name="Sisk P."/>
            <person name="Stolte C."/>
            <person name="Sykes S."/>
            <person name="White J."/>
            <person name="Yandava C."/>
            <person name="Allen-Vercoe E."/>
            <person name="Ambrose C."/>
            <person name="Strauss J."/>
            <person name="Daigneault M."/>
            <person name="Haas B."/>
            <person name="Nusbaum C."/>
            <person name="Birren B."/>
        </authorList>
    </citation>
    <scope>NUCLEOTIDE SEQUENCE [LARGE SCALE GENOMIC DNA]</scope>
    <source>
        <strain evidence="2 3">1_2_48FAA</strain>
    </source>
</reference>
<sequence length="247" mass="27303">MKKMKLLSAFLGVLTLCFTACQDKWNEESPVTEAPPLTYDQEFAIINNYTSIDTANYRYAVVITDEIMQAERLTPRNVNLIMHEINKINKRIEKDVKDGIITTLTITNNQGFKSYTANVNNSNIKFTDTPISKEKTAKTRGRQIIGGMSFTDGNWNNFSSSFEASDHVTSTLSVASCRGYWSTGISCTTGTSSYGNVFRAYGSSSTPGINRYWWYTGGGSAPFSWYFTSGGPIGGNATGDFAITNTY</sequence>
<evidence type="ECO:0000313" key="3">
    <source>
        <dbReference type="Proteomes" id="UP000003246"/>
    </source>
</evidence>
<dbReference type="Proteomes" id="UP000003246">
    <property type="component" value="Unassembled WGS sequence"/>
</dbReference>
<name>E5X0Z1_9BACE</name>
<dbReference type="AlphaFoldDB" id="E5X0Z1"/>
<evidence type="ECO:0000256" key="1">
    <source>
        <dbReference type="SAM" id="SignalP"/>
    </source>
</evidence>
<keyword evidence="1" id="KW-0732">Signal</keyword>
<gene>
    <name evidence="2" type="ORF">HMPREF1016_02656</name>
</gene>
<dbReference type="RefSeq" id="WP_004294596.1">
    <property type="nucleotide sequence ID" value="NZ_AKBX01000006.1"/>
</dbReference>
<dbReference type="EMBL" id="ACWG01000033">
    <property type="protein sequence ID" value="EFV29155.1"/>
    <property type="molecule type" value="Genomic_DNA"/>
</dbReference>
<dbReference type="HOGENOM" id="CLU_1122832_0_0_10"/>
<feature type="chain" id="PRO_5003202194" evidence="1">
    <location>
        <begin position="21"/>
        <end position="247"/>
    </location>
</feature>
<feature type="signal peptide" evidence="1">
    <location>
        <begin position="1"/>
        <end position="20"/>
    </location>
</feature>
<accession>E5X0Z1</accession>
<protein>
    <submittedName>
        <fullName evidence="2">Uncharacterized protein</fullName>
    </submittedName>
</protein>
<proteinExistence type="predicted"/>
<evidence type="ECO:0000313" key="2">
    <source>
        <dbReference type="EMBL" id="EFV29155.1"/>
    </source>
</evidence>
<comment type="caution">
    <text evidence="2">The sequence shown here is derived from an EMBL/GenBank/DDBJ whole genome shotgun (WGS) entry which is preliminary data.</text>
</comment>
<organism evidence="2 3">
    <name type="scientific">Bacteroides eggerthii 1_2_48FAA</name>
    <dbReference type="NCBI Taxonomy" id="665953"/>
    <lineage>
        <taxon>Bacteria</taxon>
        <taxon>Pseudomonadati</taxon>
        <taxon>Bacteroidota</taxon>
        <taxon>Bacteroidia</taxon>
        <taxon>Bacteroidales</taxon>
        <taxon>Bacteroidaceae</taxon>
        <taxon>Bacteroides</taxon>
    </lineage>
</organism>